<protein>
    <submittedName>
        <fullName evidence="3">Uncharacterized protein</fullName>
    </submittedName>
</protein>
<evidence type="ECO:0000313" key="3">
    <source>
        <dbReference type="EMBL" id="SHM96801.1"/>
    </source>
</evidence>
<dbReference type="STRING" id="735517.SAMN05444272_3638"/>
<evidence type="ECO:0000313" key="4">
    <source>
        <dbReference type="Proteomes" id="UP000186002"/>
    </source>
</evidence>
<proteinExistence type="predicted"/>
<dbReference type="RefSeq" id="WP_235860638.1">
    <property type="nucleotide sequence ID" value="NZ_FRBW01000004.1"/>
</dbReference>
<keyword evidence="2" id="KW-0812">Transmembrane</keyword>
<feature type="compositionally biased region" description="Basic and acidic residues" evidence="1">
    <location>
        <begin position="23"/>
        <end position="32"/>
    </location>
</feature>
<keyword evidence="2" id="KW-1133">Transmembrane helix</keyword>
<dbReference type="EMBL" id="FRBW01000004">
    <property type="protein sequence ID" value="SHM96801.1"/>
    <property type="molecule type" value="Genomic_DNA"/>
</dbReference>
<evidence type="ECO:0000256" key="2">
    <source>
        <dbReference type="SAM" id="Phobius"/>
    </source>
</evidence>
<name>A0A1M7MZY4_9HYPH</name>
<keyword evidence="4" id="KW-1185">Reference proteome</keyword>
<keyword evidence="2" id="KW-0472">Membrane</keyword>
<gene>
    <name evidence="3" type="ORF">SAMN05444272_3638</name>
</gene>
<reference evidence="3 4" key="1">
    <citation type="submission" date="2016-11" db="EMBL/GenBank/DDBJ databases">
        <authorList>
            <person name="Jaros S."/>
            <person name="Januszkiewicz K."/>
            <person name="Wedrychowicz H."/>
        </authorList>
    </citation>
    <scope>NUCLEOTIDE SEQUENCE [LARGE SCALE GENOMIC DNA]</scope>
    <source>
        <strain evidence="3 4">DSM 22153</strain>
    </source>
</reference>
<feature type="compositionally biased region" description="Polar residues" evidence="1">
    <location>
        <begin position="1"/>
        <end position="10"/>
    </location>
</feature>
<dbReference type="AlphaFoldDB" id="A0A1M7MZY4"/>
<evidence type="ECO:0000256" key="1">
    <source>
        <dbReference type="SAM" id="MobiDB-lite"/>
    </source>
</evidence>
<dbReference type="Proteomes" id="UP000186002">
    <property type="component" value="Unassembled WGS sequence"/>
</dbReference>
<accession>A0A1M7MZY4</accession>
<organism evidence="3 4">
    <name type="scientific">Roseibium suaedae</name>
    <dbReference type="NCBI Taxonomy" id="735517"/>
    <lineage>
        <taxon>Bacteria</taxon>
        <taxon>Pseudomonadati</taxon>
        <taxon>Pseudomonadota</taxon>
        <taxon>Alphaproteobacteria</taxon>
        <taxon>Hyphomicrobiales</taxon>
        <taxon>Stappiaceae</taxon>
        <taxon>Roseibium</taxon>
    </lineage>
</organism>
<sequence length="104" mass="11232">MSGGPDQQGSGPKPQTGARNKAPRQDPHEEKRMEALRALKRVEDESETIAGSTFVRMAQRAKGHFGAADKDQNDPVEVLGTRIGRAAGALFALGLIIYLIVTYL</sequence>
<feature type="region of interest" description="Disordered" evidence="1">
    <location>
        <begin position="1"/>
        <end position="32"/>
    </location>
</feature>
<feature type="transmembrane region" description="Helical" evidence="2">
    <location>
        <begin position="83"/>
        <end position="101"/>
    </location>
</feature>